<comment type="caution">
    <text evidence="12">The sequence shown here is derived from an EMBL/GenBank/DDBJ whole genome shotgun (WGS) entry which is preliminary data.</text>
</comment>
<dbReference type="Proteomes" id="UP000250744">
    <property type="component" value="Unassembled WGS sequence"/>
</dbReference>
<dbReference type="PANTHER" id="PTHR30372">
    <property type="entry name" value="LIPID-A-DISACCHARIDE SYNTHASE"/>
    <property type="match status" value="1"/>
</dbReference>
<dbReference type="OrthoDB" id="9801642at2"/>
<proteinExistence type="inferred from homology"/>
<dbReference type="GO" id="GO:0009245">
    <property type="term" value="P:lipid A biosynthetic process"/>
    <property type="evidence" value="ECO:0007669"/>
    <property type="project" value="UniProtKB-UniRule"/>
</dbReference>
<evidence type="ECO:0000256" key="7">
    <source>
        <dbReference type="ARBA" id="ARBA00022676"/>
    </source>
</evidence>
<keyword evidence="8 11" id="KW-0808">Transferase</keyword>
<comment type="function">
    <text evidence="1 11">Condensation of UDP-2,3-diacylglucosamine and 2,3-diacylglucosamine-1-phosphate to form lipid A disaccharide, a precursor of lipid A, a phosphorylated glycolipid that anchors the lipopolysaccharide to the outer membrane of the cell.</text>
</comment>
<dbReference type="HAMAP" id="MF_00392">
    <property type="entry name" value="LpxB"/>
    <property type="match status" value="1"/>
</dbReference>
<dbReference type="Pfam" id="PF02684">
    <property type="entry name" value="LpxB"/>
    <property type="match status" value="1"/>
</dbReference>
<dbReference type="NCBIfam" id="TIGR00215">
    <property type="entry name" value="lpxB"/>
    <property type="match status" value="1"/>
</dbReference>
<comment type="similarity">
    <text evidence="2 11">Belongs to the LpxB family.</text>
</comment>
<dbReference type="InterPro" id="IPR003835">
    <property type="entry name" value="Glyco_trans_19"/>
</dbReference>
<gene>
    <name evidence="11" type="primary">lpxB</name>
    <name evidence="12" type="ORF">DN062_14725</name>
</gene>
<accession>A0A364NJU1</accession>
<evidence type="ECO:0000256" key="6">
    <source>
        <dbReference type="ARBA" id="ARBA00022556"/>
    </source>
</evidence>
<comment type="catalytic activity">
    <reaction evidence="10 11">
        <text>a lipid X + a UDP-2-N,3-O-bis[(3R)-3-hydroxyacyl]-alpha-D-glucosamine = a lipid A disaccharide + UDP + H(+)</text>
        <dbReference type="Rhea" id="RHEA:67828"/>
        <dbReference type="ChEBI" id="CHEBI:15378"/>
        <dbReference type="ChEBI" id="CHEBI:58223"/>
        <dbReference type="ChEBI" id="CHEBI:137748"/>
        <dbReference type="ChEBI" id="CHEBI:176338"/>
        <dbReference type="ChEBI" id="CHEBI:176343"/>
        <dbReference type="EC" id="2.4.1.182"/>
    </reaction>
</comment>
<evidence type="ECO:0000256" key="4">
    <source>
        <dbReference type="ARBA" id="ARBA00020902"/>
    </source>
</evidence>
<organism evidence="12 13">
    <name type="scientific">Nitrincola tibetensis</name>
    <dbReference type="NCBI Taxonomy" id="2219697"/>
    <lineage>
        <taxon>Bacteria</taxon>
        <taxon>Pseudomonadati</taxon>
        <taxon>Pseudomonadota</taxon>
        <taxon>Gammaproteobacteria</taxon>
        <taxon>Oceanospirillales</taxon>
        <taxon>Oceanospirillaceae</taxon>
        <taxon>Nitrincola</taxon>
    </lineage>
</organism>
<evidence type="ECO:0000256" key="2">
    <source>
        <dbReference type="ARBA" id="ARBA00007868"/>
    </source>
</evidence>
<evidence type="ECO:0000256" key="8">
    <source>
        <dbReference type="ARBA" id="ARBA00022679"/>
    </source>
</evidence>
<evidence type="ECO:0000256" key="3">
    <source>
        <dbReference type="ARBA" id="ARBA00012687"/>
    </source>
</evidence>
<evidence type="ECO:0000256" key="11">
    <source>
        <dbReference type="HAMAP-Rule" id="MF_00392"/>
    </source>
</evidence>
<keyword evidence="7 11" id="KW-0328">Glycosyltransferase</keyword>
<evidence type="ECO:0000256" key="10">
    <source>
        <dbReference type="ARBA" id="ARBA00048975"/>
    </source>
</evidence>
<dbReference type="GO" id="GO:0016020">
    <property type="term" value="C:membrane"/>
    <property type="evidence" value="ECO:0007669"/>
    <property type="project" value="GOC"/>
</dbReference>
<dbReference type="EC" id="2.4.1.182" evidence="3 11"/>
<dbReference type="SUPFAM" id="SSF53756">
    <property type="entry name" value="UDP-Glycosyltransferase/glycogen phosphorylase"/>
    <property type="match status" value="1"/>
</dbReference>
<keyword evidence="13" id="KW-1185">Reference proteome</keyword>
<comment type="pathway">
    <text evidence="11">Bacterial outer membrane biogenesis; LPS lipid A biosynthesis.</text>
</comment>
<evidence type="ECO:0000313" key="13">
    <source>
        <dbReference type="Proteomes" id="UP000250744"/>
    </source>
</evidence>
<dbReference type="AlphaFoldDB" id="A0A364NJU1"/>
<evidence type="ECO:0000256" key="5">
    <source>
        <dbReference type="ARBA" id="ARBA00022516"/>
    </source>
</evidence>
<evidence type="ECO:0000256" key="9">
    <source>
        <dbReference type="ARBA" id="ARBA00023098"/>
    </source>
</evidence>
<sequence length="399" mass="44220">MVKLVNSQRVKIAIVAGEASGDILGAGLLQALKSHFPSMDVEGIGGDLMLAQGLHSLYPMERLSVMGLTEVLGRLPELLKLRKRLAEHWKQNPPDVFIGIDAPDFTLGLEEQLKAAGIATVHYVSPSVWAWRKKRIFKIKRSTDLMLTLLPFEAAFYEEHQQRVAFVGHPLADDIPLVPDVQTAKSQLNIASSKRVVALLPGSRKSEVSQLARVFLQTAQALHKHDPDLVFLLPAANQKRYQELKTLIAEEFAELDVQLLLKQSQIAMEASDAILIASGTATLEAMLYKKPMVVAYRMSSLTYCILSRMITSQWVSLPNLLAQQTLIPELLQQKATPALMTEALLNALDNTGYRESLVDRFTEIHLRLRQGASEKAADAVLSLMHDKGLMPADLEVHNV</sequence>
<dbReference type="EMBL" id="QKRX01000012">
    <property type="protein sequence ID" value="RAU17157.1"/>
    <property type="molecule type" value="Genomic_DNA"/>
</dbReference>
<dbReference type="CDD" id="cd01635">
    <property type="entry name" value="Glycosyltransferase_GTB-type"/>
    <property type="match status" value="1"/>
</dbReference>
<keyword evidence="6 11" id="KW-0441">Lipid A biosynthesis</keyword>
<dbReference type="GO" id="GO:0008915">
    <property type="term" value="F:lipid-A-disaccharide synthase activity"/>
    <property type="evidence" value="ECO:0007669"/>
    <property type="project" value="UniProtKB-UniRule"/>
</dbReference>
<evidence type="ECO:0000256" key="1">
    <source>
        <dbReference type="ARBA" id="ARBA00002056"/>
    </source>
</evidence>
<name>A0A364NJU1_9GAMM</name>
<dbReference type="Gene3D" id="3.40.50.2000">
    <property type="entry name" value="Glycogen Phosphorylase B"/>
    <property type="match status" value="2"/>
</dbReference>
<keyword evidence="9 11" id="KW-0443">Lipid metabolism</keyword>
<evidence type="ECO:0000313" key="12">
    <source>
        <dbReference type="EMBL" id="RAU17157.1"/>
    </source>
</evidence>
<dbReference type="GO" id="GO:0005543">
    <property type="term" value="F:phospholipid binding"/>
    <property type="evidence" value="ECO:0007669"/>
    <property type="project" value="TreeGrafter"/>
</dbReference>
<protein>
    <recommendedName>
        <fullName evidence="4 11">Lipid-A-disaccharide synthase</fullName>
        <ecNumber evidence="3 11">2.4.1.182</ecNumber>
    </recommendedName>
</protein>
<keyword evidence="5 11" id="KW-0444">Lipid biosynthesis</keyword>
<dbReference type="PANTHER" id="PTHR30372:SF4">
    <property type="entry name" value="LIPID-A-DISACCHARIDE SYNTHASE, MITOCHONDRIAL-RELATED"/>
    <property type="match status" value="1"/>
</dbReference>
<reference evidence="12 13" key="1">
    <citation type="submission" date="2018-06" db="EMBL/GenBank/DDBJ databases">
        <title>Nitrincola tibetense sp. nov., isolated from Lake XuguoCo on Tibetan Plateau.</title>
        <authorList>
            <person name="Xing P."/>
        </authorList>
    </citation>
    <scope>NUCLEOTIDE SEQUENCE [LARGE SCALE GENOMIC DNA]</scope>
    <source>
        <strain evidence="13">xg18</strain>
    </source>
</reference>
<dbReference type="UniPathway" id="UPA00973"/>